<accession>A0AAF3FQY5</accession>
<sequence length="357" mass="40178">MKEQENEIKSESGSPKRPASNSEQLENARLLCSFPLKNEFEDKKSRVTSQTFLELSALSATGFFDGSVRVTVPLIQKDVEGQWEINHRSYLIRGDAERSPVLDAMINPVETCWVVVTRYRPLKDDIVISAYDLASQNEETQETKLLFSVVTKEKHVGTTWFYDNPDMLLLVTSRTIRLFEISASSTPIGILYVVNCELKAICANLHRPTAFACLTTDSVLIFDRRLLWCPISIVNISPQCQHPLSTSFRIRFNPMRADELVVYVEGAEAMARVFISSPGDLHFLTKSPHRLRTGGSYVELSTLGLSESNVTQEIIERRTSFVPNGSLGEPKLLPSFEDLSDDEKETAFCWGEARASE</sequence>
<name>A0AAF3FQY5_9BILA</name>
<organism evidence="2 3">
    <name type="scientific">Mesorhabditis belari</name>
    <dbReference type="NCBI Taxonomy" id="2138241"/>
    <lineage>
        <taxon>Eukaryota</taxon>
        <taxon>Metazoa</taxon>
        <taxon>Ecdysozoa</taxon>
        <taxon>Nematoda</taxon>
        <taxon>Chromadorea</taxon>
        <taxon>Rhabditida</taxon>
        <taxon>Rhabditina</taxon>
        <taxon>Rhabditomorpha</taxon>
        <taxon>Rhabditoidea</taxon>
        <taxon>Rhabditidae</taxon>
        <taxon>Mesorhabditinae</taxon>
        <taxon>Mesorhabditis</taxon>
    </lineage>
</organism>
<dbReference type="Proteomes" id="UP000887575">
    <property type="component" value="Unassembled WGS sequence"/>
</dbReference>
<feature type="compositionally biased region" description="Basic and acidic residues" evidence="1">
    <location>
        <begin position="1"/>
        <end position="10"/>
    </location>
</feature>
<dbReference type="WBParaSite" id="MBELARI_LOCUS9088">
    <property type="protein sequence ID" value="MBELARI_LOCUS9088"/>
    <property type="gene ID" value="MBELARI_LOCUS9088"/>
</dbReference>
<evidence type="ECO:0000256" key="1">
    <source>
        <dbReference type="SAM" id="MobiDB-lite"/>
    </source>
</evidence>
<keyword evidence="2" id="KW-1185">Reference proteome</keyword>
<reference evidence="3" key="1">
    <citation type="submission" date="2024-02" db="UniProtKB">
        <authorList>
            <consortium name="WormBaseParasite"/>
        </authorList>
    </citation>
    <scope>IDENTIFICATION</scope>
</reference>
<evidence type="ECO:0000313" key="2">
    <source>
        <dbReference type="Proteomes" id="UP000887575"/>
    </source>
</evidence>
<proteinExistence type="predicted"/>
<dbReference type="AlphaFoldDB" id="A0AAF3FQY5"/>
<protein>
    <submittedName>
        <fullName evidence="3">Uncharacterized protein</fullName>
    </submittedName>
</protein>
<feature type="region of interest" description="Disordered" evidence="1">
    <location>
        <begin position="1"/>
        <end position="24"/>
    </location>
</feature>
<evidence type="ECO:0000313" key="3">
    <source>
        <dbReference type="WBParaSite" id="MBELARI_LOCUS9088"/>
    </source>
</evidence>